<dbReference type="Proteomes" id="UP001209713">
    <property type="component" value="Unassembled WGS sequence"/>
</dbReference>
<evidence type="ECO:0000313" key="8">
    <source>
        <dbReference type="EMBL" id="MCV2403436.1"/>
    </source>
</evidence>
<evidence type="ECO:0000259" key="7">
    <source>
        <dbReference type="Pfam" id="PF00881"/>
    </source>
</evidence>
<evidence type="ECO:0000256" key="1">
    <source>
        <dbReference type="ARBA" id="ARBA00001917"/>
    </source>
</evidence>
<comment type="similarity">
    <text evidence="2">Belongs to the nitroreductase family.</text>
</comment>
<keyword evidence="9" id="KW-1185">Reference proteome</keyword>
<accession>A0ABT2YUA2</accession>
<keyword evidence="5" id="KW-0521">NADP</keyword>
<dbReference type="Gene3D" id="3.40.109.10">
    <property type="entry name" value="NADH Oxidase"/>
    <property type="match status" value="1"/>
</dbReference>
<proteinExistence type="inferred from homology"/>
<keyword evidence="4" id="KW-0288">FMN</keyword>
<dbReference type="Pfam" id="PF00881">
    <property type="entry name" value="Nitroreductase"/>
    <property type="match status" value="1"/>
</dbReference>
<dbReference type="PANTHER" id="PTHR43673">
    <property type="entry name" value="NAD(P)H NITROREDUCTASE YDGI-RELATED"/>
    <property type="match status" value="1"/>
</dbReference>
<organism evidence="8 9">
    <name type="scientific">Marinomonas sargassi</name>
    <dbReference type="NCBI Taxonomy" id="2984494"/>
    <lineage>
        <taxon>Bacteria</taxon>
        <taxon>Pseudomonadati</taxon>
        <taxon>Pseudomonadota</taxon>
        <taxon>Gammaproteobacteria</taxon>
        <taxon>Oceanospirillales</taxon>
        <taxon>Oceanospirillaceae</taxon>
        <taxon>Marinomonas</taxon>
    </lineage>
</organism>
<name>A0ABT2YUA2_9GAMM</name>
<dbReference type="SUPFAM" id="SSF55469">
    <property type="entry name" value="FMN-dependent nitroreductase-like"/>
    <property type="match status" value="1"/>
</dbReference>
<evidence type="ECO:0000256" key="3">
    <source>
        <dbReference type="ARBA" id="ARBA00022630"/>
    </source>
</evidence>
<evidence type="ECO:0000256" key="6">
    <source>
        <dbReference type="ARBA" id="ARBA00023002"/>
    </source>
</evidence>
<feature type="domain" description="Nitroreductase" evidence="7">
    <location>
        <begin position="8"/>
        <end position="184"/>
    </location>
</feature>
<dbReference type="EMBL" id="JAOVZB010000005">
    <property type="protein sequence ID" value="MCV2403436.1"/>
    <property type="molecule type" value="Genomic_DNA"/>
</dbReference>
<evidence type="ECO:0000313" key="9">
    <source>
        <dbReference type="Proteomes" id="UP001209713"/>
    </source>
</evidence>
<evidence type="ECO:0000256" key="2">
    <source>
        <dbReference type="ARBA" id="ARBA00007118"/>
    </source>
</evidence>
<dbReference type="CDD" id="cd02149">
    <property type="entry name" value="NfsB-like"/>
    <property type="match status" value="1"/>
</dbReference>
<dbReference type="InterPro" id="IPR029479">
    <property type="entry name" value="Nitroreductase"/>
</dbReference>
<sequence>MMDLFEALKWRYAVKKFSREVLPNEEVRELLKLARLSASSYGLQPYRLLLVKDEALRSQLLPNSFNQEQVVESSHLIVFAVPTDIGDHIVDQYITQHASKTRQTSSKLANFSEHMKGALRVKSNQQRQEWAIQQAYIALGNLLTCAAMMKIDTCPMTGIDPHAYDEVLGLKERGLTTAFICPIGRRDPDDVKMLQPKIRKSFIDLVEEI</sequence>
<keyword evidence="6" id="KW-0560">Oxidoreductase</keyword>
<dbReference type="RefSeq" id="WP_263530818.1">
    <property type="nucleotide sequence ID" value="NZ_JAOVZB010000005.1"/>
</dbReference>
<dbReference type="InterPro" id="IPR033878">
    <property type="entry name" value="NfsB-like"/>
</dbReference>
<evidence type="ECO:0000256" key="5">
    <source>
        <dbReference type="ARBA" id="ARBA00022857"/>
    </source>
</evidence>
<comment type="cofactor">
    <cofactor evidence="1">
        <name>FMN</name>
        <dbReference type="ChEBI" id="CHEBI:58210"/>
    </cofactor>
</comment>
<reference evidence="8 9" key="1">
    <citation type="submission" date="2022-10" db="EMBL/GenBank/DDBJ databases">
        <title>Marinomonas transparenta sp. nov. and Marinomonas sargassi sp. nov., isolated from marine alga (Sargassum natans (L.) Gaillon).</title>
        <authorList>
            <person name="Wang Y."/>
        </authorList>
    </citation>
    <scope>NUCLEOTIDE SEQUENCE [LARGE SCALE GENOMIC DNA]</scope>
    <source>
        <strain evidence="8 9">C2222</strain>
    </source>
</reference>
<dbReference type="InterPro" id="IPR000415">
    <property type="entry name" value="Nitroreductase-like"/>
</dbReference>
<comment type="caution">
    <text evidence="8">The sequence shown here is derived from an EMBL/GenBank/DDBJ whole genome shotgun (WGS) entry which is preliminary data.</text>
</comment>
<evidence type="ECO:0000256" key="4">
    <source>
        <dbReference type="ARBA" id="ARBA00022643"/>
    </source>
</evidence>
<keyword evidence="3" id="KW-0285">Flavoprotein</keyword>
<dbReference type="PANTHER" id="PTHR43673:SF2">
    <property type="entry name" value="NITROREDUCTASE"/>
    <property type="match status" value="1"/>
</dbReference>
<protein>
    <submittedName>
        <fullName evidence="8">NAD(P)H-dependent oxidoreductase</fullName>
    </submittedName>
</protein>
<gene>
    <name evidence="8" type="ORF">OFY17_11155</name>
</gene>